<reference evidence="7 8" key="1">
    <citation type="submission" date="2017-06" db="EMBL/GenBank/DDBJ databases">
        <title>Draft Genome Sequence of Natranaerobius trueperi halophilic, alkalithermophilic bacteria from soda lakes.</title>
        <authorList>
            <person name="Zhao B."/>
        </authorList>
    </citation>
    <scope>NUCLEOTIDE SEQUENCE [LARGE SCALE GENOMIC DNA]</scope>
    <source>
        <strain evidence="7 8">DSM 18760</strain>
    </source>
</reference>
<evidence type="ECO:0000256" key="5">
    <source>
        <dbReference type="ARBA" id="ARBA00023136"/>
    </source>
</evidence>
<evidence type="ECO:0000313" key="8">
    <source>
        <dbReference type="Proteomes" id="UP000214588"/>
    </source>
</evidence>
<evidence type="ECO:0000256" key="4">
    <source>
        <dbReference type="ARBA" id="ARBA00022989"/>
    </source>
</evidence>
<evidence type="ECO:0000256" key="3">
    <source>
        <dbReference type="ARBA" id="ARBA00022692"/>
    </source>
</evidence>
<feature type="transmembrane region" description="Helical" evidence="6">
    <location>
        <begin position="94"/>
        <end position="114"/>
    </location>
</feature>
<dbReference type="InterPro" id="IPR012809">
    <property type="entry name" value="ECF_CbiQ"/>
</dbReference>
<feature type="transmembrane region" description="Helical" evidence="6">
    <location>
        <begin position="126"/>
        <end position="145"/>
    </location>
</feature>
<keyword evidence="5 6" id="KW-0472">Membrane</keyword>
<dbReference type="PANTHER" id="PTHR34857">
    <property type="entry name" value="SLL0384 PROTEIN"/>
    <property type="match status" value="1"/>
</dbReference>
<gene>
    <name evidence="7" type="primary">cbiQ</name>
    <name evidence="7" type="ORF">CDO51_06325</name>
</gene>
<keyword evidence="3 6" id="KW-0812">Transmembrane</keyword>
<protein>
    <submittedName>
        <fullName evidence="7">Cobalt ECF transporter T component CbiQ</fullName>
    </submittedName>
</protein>
<dbReference type="RefSeq" id="WP_089023454.1">
    <property type="nucleotide sequence ID" value="NZ_NIQC01000011.1"/>
</dbReference>
<comment type="subcellular location">
    <subcellularLocation>
        <location evidence="1">Cell membrane</location>
        <topology evidence="1">Multi-pass membrane protein</topology>
    </subcellularLocation>
</comment>
<accession>A0A226C0E8</accession>
<dbReference type="GO" id="GO:0043190">
    <property type="term" value="C:ATP-binding cassette (ABC) transporter complex"/>
    <property type="evidence" value="ECO:0007669"/>
    <property type="project" value="InterPro"/>
</dbReference>
<feature type="transmembrane region" description="Helical" evidence="6">
    <location>
        <begin position="61"/>
        <end position="82"/>
    </location>
</feature>
<keyword evidence="4 6" id="KW-1133">Transmembrane helix</keyword>
<evidence type="ECO:0000256" key="1">
    <source>
        <dbReference type="ARBA" id="ARBA00004651"/>
    </source>
</evidence>
<evidence type="ECO:0000256" key="2">
    <source>
        <dbReference type="ARBA" id="ARBA00022475"/>
    </source>
</evidence>
<name>A0A226C0E8_9FIRM</name>
<sequence length="237" mass="26804">MGNYINTFQFWEPRTKLVTGTIFIFGTISLNNISLLLAALFFSIFFTLCSGLSWKKLIKKLSVVIPFLALMSLPLIFGSGLSPSIDRVEFAAKISLKAFTAMTFTLFIFANQPIEEMLEALEHLKVPSAITTIIYLAYRYGFLFIKEMQTSLWALKSRLFTARLDRYSLKIFGELTGGIFIKAINHSETVYQAMSARGFHGNILINVPQPVKINDIFKSLLPIGFILFLMIVDKVVF</sequence>
<evidence type="ECO:0000313" key="7">
    <source>
        <dbReference type="EMBL" id="OWZ83847.1"/>
    </source>
</evidence>
<dbReference type="PANTHER" id="PTHR34857:SF2">
    <property type="entry name" value="SLL0384 PROTEIN"/>
    <property type="match status" value="1"/>
</dbReference>
<organism evidence="7 8">
    <name type="scientific">Natranaerobius trueperi</name>
    <dbReference type="NCBI Taxonomy" id="759412"/>
    <lineage>
        <taxon>Bacteria</taxon>
        <taxon>Bacillati</taxon>
        <taxon>Bacillota</taxon>
        <taxon>Clostridia</taxon>
        <taxon>Natranaerobiales</taxon>
        <taxon>Natranaerobiaceae</taxon>
        <taxon>Natranaerobius</taxon>
    </lineage>
</organism>
<evidence type="ECO:0000256" key="6">
    <source>
        <dbReference type="SAM" id="Phobius"/>
    </source>
</evidence>
<proteinExistence type="predicted"/>
<dbReference type="Proteomes" id="UP000214588">
    <property type="component" value="Unassembled WGS sequence"/>
</dbReference>
<dbReference type="InterPro" id="IPR051611">
    <property type="entry name" value="ECF_transporter_component"/>
</dbReference>
<dbReference type="CDD" id="cd16914">
    <property type="entry name" value="EcfT"/>
    <property type="match status" value="1"/>
</dbReference>
<dbReference type="NCBIfam" id="TIGR02454">
    <property type="entry name" value="ECF_T_CbiQ"/>
    <property type="match status" value="1"/>
</dbReference>
<comment type="caution">
    <text evidence="7">The sequence shown here is derived from an EMBL/GenBank/DDBJ whole genome shotgun (WGS) entry which is preliminary data.</text>
</comment>
<keyword evidence="2" id="KW-1003">Cell membrane</keyword>
<dbReference type="Pfam" id="PF02361">
    <property type="entry name" value="CbiQ"/>
    <property type="match status" value="1"/>
</dbReference>
<keyword evidence="8" id="KW-1185">Reference proteome</keyword>
<dbReference type="InterPro" id="IPR003339">
    <property type="entry name" value="ABC/ECF_trnsptr_transmembrane"/>
</dbReference>
<dbReference type="OrthoDB" id="8585740at2"/>
<feature type="transmembrane region" description="Helical" evidence="6">
    <location>
        <begin position="20"/>
        <end position="49"/>
    </location>
</feature>
<dbReference type="EMBL" id="NIQC01000011">
    <property type="protein sequence ID" value="OWZ83847.1"/>
    <property type="molecule type" value="Genomic_DNA"/>
</dbReference>
<dbReference type="GO" id="GO:0006824">
    <property type="term" value="P:cobalt ion transport"/>
    <property type="evidence" value="ECO:0007669"/>
    <property type="project" value="InterPro"/>
</dbReference>
<dbReference type="AlphaFoldDB" id="A0A226C0E8"/>